<dbReference type="AlphaFoldDB" id="A0A6A6H998"/>
<feature type="region of interest" description="Disordered" evidence="1">
    <location>
        <begin position="113"/>
        <end position="249"/>
    </location>
</feature>
<accession>A0A6A6H998</accession>
<protein>
    <submittedName>
        <fullName evidence="2">Uncharacterized protein</fullName>
    </submittedName>
</protein>
<keyword evidence="3" id="KW-1185">Reference proteome</keyword>
<dbReference type="EMBL" id="ML991797">
    <property type="protein sequence ID" value="KAF2234666.1"/>
    <property type="molecule type" value="Genomic_DNA"/>
</dbReference>
<sequence>MPIIRNPFSRKNANGDAPAAQQRPEVDYFDKKEPPSALDIKQPTEYKLSEISNDGVYLPPSPTENSRSFLHSRSNTSRSTASSNYRSMISEAHDQFSISRESFDSYRRSFDISARSPIFNPDGSLPPRQSLDSRRARLAAQRNNSVGTPPLPRPATPLEDETFEDVGLNDEPTKPHGNATKKRGIFSRFGGEASGGDHPHTQSQTERPSSSGHWHFGGGRKRGQSGQGAELGSMRQNGQQGPEVRVEST</sequence>
<name>A0A6A6H998_VIRVR</name>
<feature type="compositionally biased region" description="Acidic residues" evidence="1">
    <location>
        <begin position="158"/>
        <end position="168"/>
    </location>
</feature>
<feature type="compositionally biased region" description="Low complexity" evidence="1">
    <location>
        <begin position="72"/>
        <end position="83"/>
    </location>
</feature>
<evidence type="ECO:0000313" key="2">
    <source>
        <dbReference type="EMBL" id="KAF2234666.1"/>
    </source>
</evidence>
<gene>
    <name evidence="2" type="ORF">EV356DRAFT_501581</name>
</gene>
<reference evidence="2" key="1">
    <citation type="journal article" date="2020" name="Stud. Mycol.">
        <title>101 Dothideomycetes genomes: a test case for predicting lifestyles and emergence of pathogens.</title>
        <authorList>
            <person name="Haridas S."/>
            <person name="Albert R."/>
            <person name="Binder M."/>
            <person name="Bloem J."/>
            <person name="Labutti K."/>
            <person name="Salamov A."/>
            <person name="Andreopoulos B."/>
            <person name="Baker S."/>
            <person name="Barry K."/>
            <person name="Bills G."/>
            <person name="Bluhm B."/>
            <person name="Cannon C."/>
            <person name="Castanera R."/>
            <person name="Culley D."/>
            <person name="Daum C."/>
            <person name="Ezra D."/>
            <person name="Gonzalez J."/>
            <person name="Henrissat B."/>
            <person name="Kuo A."/>
            <person name="Liang C."/>
            <person name="Lipzen A."/>
            <person name="Lutzoni F."/>
            <person name="Magnuson J."/>
            <person name="Mondo S."/>
            <person name="Nolan M."/>
            <person name="Ohm R."/>
            <person name="Pangilinan J."/>
            <person name="Park H.-J."/>
            <person name="Ramirez L."/>
            <person name="Alfaro M."/>
            <person name="Sun H."/>
            <person name="Tritt A."/>
            <person name="Yoshinaga Y."/>
            <person name="Zwiers L.-H."/>
            <person name="Turgeon B."/>
            <person name="Goodwin S."/>
            <person name="Spatafora J."/>
            <person name="Crous P."/>
            <person name="Grigoriev I."/>
        </authorList>
    </citation>
    <scope>NUCLEOTIDE SEQUENCE</scope>
    <source>
        <strain evidence="2">Tuck. ex Michener</strain>
    </source>
</reference>
<feature type="compositionally biased region" description="Polar residues" evidence="1">
    <location>
        <begin position="201"/>
        <end position="212"/>
    </location>
</feature>
<feature type="compositionally biased region" description="Basic and acidic residues" evidence="1">
    <location>
        <begin position="24"/>
        <end position="34"/>
    </location>
</feature>
<dbReference type="Proteomes" id="UP000800092">
    <property type="component" value="Unassembled WGS sequence"/>
</dbReference>
<feature type="region of interest" description="Disordered" evidence="1">
    <location>
        <begin position="1"/>
        <end position="83"/>
    </location>
</feature>
<dbReference type="OrthoDB" id="5397330at2759"/>
<organism evidence="2 3">
    <name type="scientific">Viridothelium virens</name>
    <name type="common">Speckled blister lichen</name>
    <name type="synonym">Trypethelium virens</name>
    <dbReference type="NCBI Taxonomy" id="1048519"/>
    <lineage>
        <taxon>Eukaryota</taxon>
        <taxon>Fungi</taxon>
        <taxon>Dikarya</taxon>
        <taxon>Ascomycota</taxon>
        <taxon>Pezizomycotina</taxon>
        <taxon>Dothideomycetes</taxon>
        <taxon>Dothideomycetes incertae sedis</taxon>
        <taxon>Trypetheliales</taxon>
        <taxon>Trypetheliaceae</taxon>
        <taxon>Viridothelium</taxon>
    </lineage>
</organism>
<evidence type="ECO:0000313" key="3">
    <source>
        <dbReference type="Proteomes" id="UP000800092"/>
    </source>
</evidence>
<proteinExistence type="predicted"/>
<evidence type="ECO:0000256" key="1">
    <source>
        <dbReference type="SAM" id="MobiDB-lite"/>
    </source>
</evidence>